<accession>A0ABX5BX41</accession>
<keyword evidence="3" id="KW-1185">Reference proteome</keyword>
<evidence type="ECO:0000256" key="1">
    <source>
        <dbReference type="SAM" id="MobiDB-lite"/>
    </source>
</evidence>
<comment type="caution">
    <text evidence="2">The sequence shown here is derived from an EMBL/GenBank/DDBJ whole genome shotgun (WGS) entry which is preliminary data.</text>
</comment>
<name>A0ABX5BX41_9FIRM</name>
<evidence type="ECO:0000313" key="2">
    <source>
        <dbReference type="EMBL" id="PQL12076.1"/>
    </source>
</evidence>
<dbReference type="Proteomes" id="UP000238774">
    <property type="component" value="Unassembled WGS sequence"/>
</dbReference>
<protein>
    <submittedName>
        <fullName evidence="2">Uncharacterized protein</fullName>
    </submittedName>
</protein>
<evidence type="ECO:0000313" key="3">
    <source>
        <dbReference type="Proteomes" id="UP000238774"/>
    </source>
</evidence>
<feature type="region of interest" description="Disordered" evidence="1">
    <location>
        <begin position="151"/>
        <end position="180"/>
    </location>
</feature>
<dbReference type="EMBL" id="PPCX01000010">
    <property type="protein sequence ID" value="PQL12076.1"/>
    <property type="molecule type" value="Genomic_DNA"/>
</dbReference>
<dbReference type="RefSeq" id="WP_054747088.1">
    <property type="nucleotide sequence ID" value="NZ_BBDV01000002.1"/>
</dbReference>
<proteinExistence type="predicted"/>
<sequence length="231" mass="26075">MKGQYYFYIGNIQIPIPPEQLNIAFSNKNETVDLLSTGEVNIPKDMGLTNYSFRLLLPNSNYPFNQSLLFKSKKASYYIDEIMKMKKAKQPVNFIVIRMKPDGTMLSMVNTKVTIEDLNTEEAWQHGFDVYLDIVLKEWKSYGTKKLTTTENADGTKTQKTEQTRESAKTPNKNVEAPSGGIKSTLQRVIKKELGNTNNLFAIAALNKVTVPCYLAGKQALQLYENGKGVK</sequence>
<gene>
    <name evidence="2" type="ORF">VRHSUH09_06560</name>
</gene>
<organism evidence="2 3">
    <name type="scientific">Veillonella rogosae JCM 15642</name>
    <dbReference type="NCBI Taxonomy" id="1298595"/>
    <lineage>
        <taxon>Bacteria</taxon>
        <taxon>Bacillati</taxon>
        <taxon>Bacillota</taxon>
        <taxon>Negativicutes</taxon>
        <taxon>Veillonellales</taxon>
        <taxon>Veillonellaceae</taxon>
        <taxon>Veillonella</taxon>
    </lineage>
</organism>
<reference evidence="2 3" key="1">
    <citation type="submission" date="2018-01" db="EMBL/GenBank/DDBJ databases">
        <title>Draft genome sequences of clinical isolates and type strains of oral Veillonella including Veillonella infantum sp., nov.</title>
        <authorList>
            <person name="Mashima I."/>
            <person name="Liao Y.-C."/>
            <person name="Sabharwal A."/>
            <person name="Haase E.M."/>
            <person name="Nakazawa F."/>
            <person name="Scannapieco F.A."/>
        </authorList>
    </citation>
    <scope>NUCLEOTIDE SEQUENCE [LARGE SCALE GENOMIC DNA]</scope>
    <source>
        <strain evidence="2 3">JCM 15642</strain>
    </source>
</reference>
<feature type="compositionally biased region" description="Basic and acidic residues" evidence="1">
    <location>
        <begin position="157"/>
        <end position="168"/>
    </location>
</feature>